<evidence type="ECO:0000313" key="14">
    <source>
        <dbReference type="Proteomes" id="UP000318704"/>
    </source>
</evidence>
<evidence type="ECO:0000256" key="11">
    <source>
        <dbReference type="SAM" id="MobiDB-lite"/>
    </source>
</evidence>
<dbReference type="SUPFAM" id="SSF56634">
    <property type="entry name" value="Heme-dependent catalase-like"/>
    <property type="match status" value="1"/>
</dbReference>
<evidence type="ECO:0000256" key="2">
    <source>
        <dbReference type="ARBA" id="ARBA00002974"/>
    </source>
</evidence>
<protein>
    <recommendedName>
        <fullName evidence="4">Catalase</fullName>
        <ecNumber evidence="3">1.11.1.6</ecNumber>
    </recommendedName>
</protein>
<feature type="region of interest" description="Disordered" evidence="11">
    <location>
        <begin position="26"/>
        <end position="47"/>
    </location>
</feature>
<evidence type="ECO:0000259" key="12">
    <source>
        <dbReference type="SMART" id="SM01060"/>
    </source>
</evidence>
<evidence type="ECO:0000256" key="3">
    <source>
        <dbReference type="ARBA" id="ARBA00012314"/>
    </source>
</evidence>
<dbReference type="RefSeq" id="WP_144983172.1">
    <property type="nucleotide sequence ID" value="NZ_CP037920.1"/>
</dbReference>
<comment type="cofactor">
    <cofactor evidence="1">
        <name>heme</name>
        <dbReference type="ChEBI" id="CHEBI:30413"/>
    </cofactor>
</comment>
<dbReference type="Proteomes" id="UP000318704">
    <property type="component" value="Chromosome"/>
</dbReference>
<dbReference type="EMBL" id="CP037920">
    <property type="protein sequence ID" value="QDT95919.1"/>
    <property type="molecule type" value="Genomic_DNA"/>
</dbReference>
<name>A0A517VSI6_9PLAN</name>
<dbReference type="Pfam" id="PF00199">
    <property type="entry name" value="Catalase"/>
    <property type="match status" value="1"/>
</dbReference>
<evidence type="ECO:0000256" key="7">
    <source>
        <dbReference type="ARBA" id="ARBA00022723"/>
    </source>
</evidence>
<dbReference type="AlphaFoldDB" id="A0A517VSI6"/>
<evidence type="ECO:0000256" key="9">
    <source>
        <dbReference type="ARBA" id="ARBA00023004"/>
    </source>
</evidence>
<keyword evidence="6" id="KW-0349">Heme</keyword>
<organism evidence="13 14">
    <name type="scientific">Gimesia aquarii</name>
    <dbReference type="NCBI Taxonomy" id="2527964"/>
    <lineage>
        <taxon>Bacteria</taxon>
        <taxon>Pseudomonadati</taxon>
        <taxon>Planctomycetota</taxon>
        <taxon>Planctomycetia</taxon>
        <taxon>Planctomycetales</taxon>
        <taxon>Planctomycetaceae</taxon>
        <taxon>Gimesia</taxon>
    </lineage>
</organism>
<keyword evidence="5 13" id="KW-0575">Peroxidase</keyword>
<dbReference type="GO" id="GO:0042542">
    <property type="term" value="P:response to hydrogen peroxide"/>
    <property type="evidence" value="ECO:0007669"/>
    <property type="project" value="TreeGrafter"/>
</dbReference>
<dbReference type="InterPro" id="IPR002226">
    <property type="entry name" value="Catalase_haem_BS"/>
</dbReference>
<evidence type="ECO:0000256" key="10">
    <source>
        <dbReference type="ARBA" id="ARBA00023324"/>
    </source>
</evidence>
<dbReference type="InterPro" id="IPR020835">
    <property type="entry name" value="Catalase_sf"/>
</dbReference>
<dbReference type="GO" id="GO:0020037">
    <property type="term" value="F:heme binding"/>
    <property type="evidence" value="ECO:0007669"/>
    <property type="project" value="InterPro"/>
</dbReference>
<dbReference type="PRINTS" id="PR00067">
    <property type="entry name" value="CATALASE"/>
</dbReference>
<keyword evidence="10" id="KW-0376">Hydrogen peroxide</keyword>
<evidence type="ECO:0000256" key="8">
    <source>
        <dbReference type="ARBA" id="ARBA00023002"/>
    </source>
</evidence>
<dbReference type="GO" id="GO:0046872">
    <property type="term" value="F:metal ion binding"/>
    <property type="evidence" value="ECO:0007669"/>
    <property type="project" value="UniProtKB-KW"/>
</dbReference>
<gene>
    <name evidence="13" type="primary">katB</name>
    <name evidence="13" type="ORF">V144x_13680</name>
</gene>
<dbReference type="KEGG" id="gaw:V144x_13680"/>
<feature type="domain" description="Catalase core" evidence="12">
    <location>
        <begin position="29"/>
        <end position="410"/>
    </location>
</feature>
<dbReference type="PROSITE" id="PS51402">
    <property type="entry name" value="CATALASE_3"/>
    <property type="match status" value="1"/>
</dbReference>
<dbReference type="SMART" id="SM01060">
    <property type="entry name" value="Catalase"/>
    <property type="match status" value="1"/>
</dbReference>
<evidence type="ECO:0000256" key="4">
    <source>
        <dbReference type="ARBA" id="ARBA00014132"/>
    </source>
</evidence>
<dbReference type="Gene3D" id="2.40.180.10">
    <property type="entry name" value="Catalase core domain"/>
    <property type="match status" value="1"/>
</dbReference>
<keyword evidence="9" id="KW-0408">Iron</keyword>
<dbReference type="InterPro" id="IPR010582">
    <property type="entry name" value="Catalase_immune_responsive"/>
</dbReference>
<dbReference type="EC" id="1.11.1.6" evidence="3"/>
<dbReference type="PANTHER" id="PTHR11465:SF23">
    <property type="entry name" value="CATALASE-2"/>
    <property type="match status" value="1"/>
</dbReference>
<dbReference type="PANTHER" id="PTHR11465">
    <property type="entry name" value="CATALASE"/>
    <property type="match status" value="1"/>
</dbReference>
<evidence type="ECO:0000256" key="1">
    <source>
        <dbReference type="ARBA" id="ARBA00001971"/>
    </source>
</evidence>
<dbReference type="CDD" id="cd08154">
    <property type="entry name" value="catalase_clade_1"/>
    <property type="match status" value="1"/>
</dbReference>
<evidence type="ECO:0000313" key="13">
    <source>
        <dbReference type="EMBL" id="QDT95919.1"/>
    </source>
</evidence>
<dbReference type="GO" id="GO:0004096">
    <property type="term" value="F:catalase activity"/>
    <property type="evidence" value="ECO:0007669"/>
    <property type="project" value="UniProtKB-EC"/>
</dbReference>
<accession>A0A517VSI6</accession>
<dbReference type="GO" id="GO:0042744">
    <property type="term" value="P:hydrogen peroxide catabolic process"/>
    <property type="evidence" value="ECO:0007669"/>
    <property type="project" value="UniProtKB-KW"/>
</dbReference>
<dbReference type="Pfam" id="PF06628">
    <property type="entry name" value="Catalase-rel"/>
    <property type="match status" value="1"/>
</dbReference>
<proteinExistence type="predicted"/>
<sequence length="615" mass="68914">MKIRQILFTGALVPMLVASGLSQERMPLTEDGGQPVGDNQNSRTAGPHGGVLLDNFHLIQKLSRFDRERIPERVVHARGVGVHGEFVSYGNFSEHTRASLFSANDKVTPVFVRFSTVIHSKGSPEQLRDPRGFAVKFYTDEGNWDLVGNNLPVFFIRDAIKFPDMVHSLKPSPITNQQDPNRFFDFFSHVPESMHMLTFLYSDQGTPTNLRQMDGFGVHAFKWVNQAGDVTYVKFKWNSLQGHNPSSAMDAAKASAVNHSGHSADLYDAIGRGEFPEWELSVQMLKPSQLNDFDFDPLDATKVWPDIPEVKVGKMTLNRTPTNFFQATEQVAFSPGMVVPGIEPSEDRLLQGRLFSYADTQRYRIGANYLSLPINRPRVAVSNINQDGALNMGEIDTDVNYQPSVATGSYREVPAAKYSLAPLNGQVQQQRVDKTLNFRQVGELYRSFSDEEQAGLVKNFAGDLGKVANRQVKLRILSFLHEADLDYCKRVTSAVGESMQDVKRMVELNRDVEPTRWQTIALKNQPNANDRVVVRNTTTKPLRYQVKTSASQWSRQYTLMPHKSHTFKQATIRMRMADDLNATPLTASAGEVVNLNGRSMVTELPATSAVSQVKQ</sequence>
<evidence type="ECO:0000256" key="5">
    <source>
        <dbReference type="ARBA" id="ARBA00022559"/>
    </source>
</evidence>
<keyword evidence="7" id="KW-0479">Metal-binding</keyword>
<reference evidence="13 14" key="1">
    <citation type="submission" date="2019-03" db="EMBL/GenBank/DDBJ databases">
        <title>Deep-cultivation of Planctomycetes and their phenomic and genomic characterization uncovers novel biology.</title>
        <authorList>
            <person name="Wiegand S."/>
            <person name="Jogler M."/>
            <person name="Boedeker C."/>
            <person name="Pinto D."/>
            <person name="Vollmers J."/>
            <person name="Rivas-Marin E."/>
            <person name="Kohn T."/>
            <person name="Peeters S.H."/>
            <person name="Heuer A."/>
            <person name="Rast P."/>
            <person name="Oberbeckmann S."/>
            <person name="Bunk B."/>
            <person name="Jeske O."/>
            <person name="Meyerdierks A."/>
            <person name="Storesund J.E."/>
            <person name="Kallscheuer N."/>
            <person name="Luecker S."/>
            <person name="Lage O.M."/>
            <person name="Pohl T."/>
            <person name="Merkel B.J."/>
            <person name="Hornburger P."/>
            <person name="Mueller R.-W."/>
            <person name="Bruemmer F."/>
            <person name="Labrenz M."/>
            <person name="Spormann A.M."/>
            <person name="Op den Camp H."/>
            <person name="Overmann J."/>
            <person name="Amann R."/>
            <person name="Jetten M.S.M."/>
            <person name="Mascher T."/>
            <person name="Medema M.H."/>
            <person name="Devos D.P."/>
            <person name="Kaster A.-K."/>
            <person name="Ovreas L."/>
            <person name="Rohde M."/>
            <person name="Galperin M.Y."/>
            <person name="Jogler C."/>
        </authorList>
    </citation>
    <scope>NUCLEOTIDE SEQUENCE [LARGE SCALE GENOMIC DNA]</scope>
    <source>
        <strain evidence="13 14">V144</strain>
    </source>
</reference>
<evidence type="ECO:0000256" key="6">
    <source>
        <dbReference type="ARBA" id="ARBA00022617"/>
    </source>
</evidence>
<dbReference type="InterPro" id="IPR011614">
    <property type="entry name" value="Catalase_core"/>
</dbReference>
<keyword evidence="8 13" id="KW-0560">Oxidoreductase</keyword>
<dbReference type="PROSITE" id="PS00437">
    <property type="entry name" value="CATALASE_1"/>
    <property type="match status" value="1"/>
</dbReference>
<dbReference type="GO" id="GO:0005737">
    <property type="term" value="C:cytoplasm"/>
    <property type="evidence" value="ECO:0007669"/>
    <property type="project" value="TreeGrafter"/>
</dbReference>
<comment type="function">
    <text evidence="2">Decomposes hydrogen peroxide into water and oxygen; serves to protect cells from the toxic effects of hydrogen peroxide.</text>
</comment>
<dbReference type="InterPro" id="IPR018028">
    <property type="entry name" value="Catalase"/>
</dbReference>